<accession>D4CVM6</accession>
<dbReference type="Pfam" id="PF05662">
    <property type="entry name" value="YadA_stalk"/>
    <property type="match status" value="2"/>
</dbReference>
<organism evidence="2 3">
    <name type="scientific">Fusobacterium periodonticum ATCC 33693</name>
    <dbReference type="NCBI Taxonomy" id="546275"/>
    <lineage>
        <taxon>Bacteria</taxon>
        <taxon>Fusobacteriati</taxon>
        <taxon>Fusobacteriota</taxon>
        <taxon>Fusobacteriia</taxon>
        <taxon>Fusobacteriales</taxon>
        <taxon>Fusobacteriaceae</taxon>
        <taxon>Fusobacterium</taxon>
    </lineage>
</organism>
<dbReference type="HOGENOM" id="CLU_568083_0_0_0"/>
<proteinExistence type="predicted"/>
<dbReference type="InterPro" id="IPR008635">
    <property type="entry name" value="Coiled_stalk_dom"/>
</dbReference>
<dbReference type="STRING" id="546275.FUSPEROL_01470"/>
<evidence type="ECO:0000313" key="3">
    <source>
        <dbReference type="Proteomes" id="UP000003748"/>
    </source>
</evidence>
<evidence type="ECO:0000313" key="2">
    <source>
        <dbReference type="EMBL" id="EFE86598.1"/>
    </source>
</evidence>
<comment type="caution">
    <text evidence="2">The sequence shown here is derived from an EMBL/GenBank/DDBJ whole genome shotgun (WGS) entry which is preliminary data.</text>
</comment>
<dbReference type="Gene3D" id="2.20.70.140">
    <property type="match status" value="1"/>
</dbReference>
<dbReference type="InterPro" id="IPR037174">
    <property type="entry name" value="Trimeric_adhesin"/>
</dbReference>
<dbReference type="GO" id="GO:0019867">
    <property type="term" value="C:outer membrane"/>
    <property type="evidence" value="ECO:0007669"/>
    <property type="project" value="InterPro"/>
</dbReference>
<dbReference type="EMBL" id="ACJY01000075">
    <property type="protein sequence ID" value="EFE86598.1"/>
    <property type="molecule type" value="Genomic_DNA"/>
</dbReference>
<gene>
    <name evidence="2" type="ORF">FUSPEROL_01470</name>
</gene>
<evidence type="ECO:0000259" key="1">
    <source>
        <dbReference type="Pfam" id="PF05662"/>
    </source>
</evidence>
<dbReference type="Proteomes" id="UP000003748">
    <property type="component" value="Unassembled WGS sequence"/>
</dbReference>
<dbReference type="AlphaFoldDB" id="D4CVM6"/>
<feature type="non-terminal residue" evidence="2">
    <location>
        <position position="480"/>
    </location>
</feature>
<dbReference type="SUPFAM" id="SSF101999">
    <property type="entry name" value="Trimeric adhesin"/>
    <property type="match status" value="1"/>
</dbReference>
<dbReference type="Gene3D" id="3.90.1780.10">
    <property type="entry name" value="Trimeric adhesin"/>
    <property type="match status" value="2"/>
</dbReference>
<dbReference type="Gene3D" id="6.20.50.100">
    <property type="match status" value="1"/>
</dbReference>
<sequence length="480" mass="49009">TTVKDIAAWKIKANSTAAETIKGGDEVVFKDGAGVKITQSGKEFTISADTSKISQSTKLSYTANGVAAKQEVTLADGLNFQDGSLTTATVGANGVVKYDVKTTSLTASNGKVDAPATNNLVTANDVANAINNVGWKANAGGNVDGTSTSTLVKSGDEVVFKAGDNLTVKQDLSTGKQEYTYKLNKDLTGLDSVTTKKLTVPGTGGKDTVIDSNGINAGGNKITNVAPGVNGTDAVNVSQLTKLATNTIQLGGDNISATATQQLDKTGGIKFNIVGENGITTKAAGDKVTIGVDTNTIGANIKLKYKSNSDATTEQEVKLSDGLNFQDGKFTKASVDTAGKVKYDTVTQGITVTDGKATVPTTDGLTTAKDIANVVNSLGWKANAGGNVDGTSASTLVKSGDEVVFKAGDNLIVKQDLSTGKQEYTYKLNKDLTGLDSVTSKKLTVPGTGGKDTVIDSNGINAGGNKITNVAPGVVGTDAV</sequence>
<feature type="domain" description="Trimeric autotransporter adhesin YadA-like stalk" evidence="1">
    <location>
        <begin position="466"/>
        <end position="480"/>
    </location>
</feature>
<reference evidence="2 3" key="1">
    <citation type="submission" date="2010-02" db="EMBL/GenBank/DDBJ databases">
        <authorList>
            <person name="Weinstock G."/>
            <person name="Sodergren E."/>
            <person name="Clifton S."/>
            <person name="Fulton L."/>
            <person name="Fulton B."/>
            <person name="Courtney L."/>
            <person name="Fronick C."/>
            <person name="Harrison M."/>
            <person name="Strong C."/>
            <person name="Farmer C."/>
            <person name="Delahaunty K."/>
            <person name="Markovic C."/>
            <person name="Hall O."/>
            <person name="Minx P."/>
            <person name="Tomlinson C."/>
            <person name="Mitreva M."/>
            <person name="Nelson J."/>
            <person name="Hou S."/>
            <person name="Wollam A."/>
            <person name="Pepin K.H."/>
            <person name="Johnson M."/>
            <person name="Bhonagiri V."/>
            <person name="Zhang X."/>
            <person name="Suruliraj S."/>
            <person name="Warren W."/>
            <person name="Chinwalla A."/>
            <person name="Mardis E.R."/>
            <person name="Wilson R.K."/>
        </authorList>
    </citation>
    <scope>NUCLEOTIDE SEQUENCE [LARGE SCALE GENOMIC DNA]</scope>
    <source>
        <strain evidence="2 3">ATCC 33693</strain>
    </source>
</reference>
<dbReference type="eggNOG" id="COG5295">
    <property type="taxonomic scope" value="Bacteria"/>
</dbReference>
<feature type="domain" description="Trimeric autotransporter adhesin YadA-like stalk" evidence="1">
    <location>
        <begin position="221"/>
        <end position="260"/>
    </location>
</feature>
<protein>
    <submittedName>
        <fullName evidence="2">Hemagglutinin</fullName>
    </submittedName>
</protein>
<name>D4CVM6_9FUSO</name>
<feature type="non-terminal residue" evidence="2">
    <location>
        <position position="1"/>
    </location>
</feature>